<protein>
    <submittedName>
        <fullName evidence="1">Uncharacterized protein</fullName>
    </submittedName>
</protein>
<reference evidence="1" key="1">
    <citation type="submission" date="2014-03" db="EMBL/GenBank/DDBJ databases">
        <authorList>
            <person name="Zhang G."/>
            <person name="Zhu L."/>
            <person name="Fang P."/>
        </authorList>
    </citation>
    <scope>NUCLEOTIDE SEQUENCE</scope>
    <source>
        <strain evidence="1">NS1</strain>
        <plasmid evidence="1">pNSL1</plasmid>
    </source>
</reference>
<gene>
    <name evidence="1" type="ORF">LRS1606.175</name>
</gene>
<dbReference type="AlphaFoldDB" id="A0A097SQ11"/>
<accession>A0A097SQ11</accession>
<proteinExistence type="predicted"/>
<geneLocation type="plasmid" evidence="1">
    <name>pNSL1</name>
</geneLocation>
<keyword evidence="1" id="KW-0614">Plasmid</keyword>
<name>A0A097SQ11_9NOCA</name>
<organism evidence="1">
    <name type="scientific">Rhodococcus sp. NS1</name>
    <dbReference type="NCBI Taxonomy" id="402236"/>
    <lineage>
        <taxon>Bacteria</taxon>
        <taxon>Bacillati</taxon>
        <taxon>Actinomycetota</taxon>
        <taxon>Actinomycetes</taxon>
        <taxon>Mycobacteriales</taxon>
        <taxon>Nocardiaceae</taxon>
        <taxon>Rhodococcus</taxon>
    </lineage>
</organism>
<dbReference type="EMBL" id="KJ605395">
    <property type="protein sequence ID" value="AIU93609.1"/>
    <property type="molecule type" value="Genomic_DNA"/>
</dbReference>
<sequence length="122" mass="13772">MESQHRLSPIRQLIVGTVSERIDTITQSGGPVAPHTTKQAALAPTDGALVLPSRNRPAETYHSTAVVEGKHRYRHQRADHARHSWRSRRKPLGWPMELRAVHARNWLPNATRQWSSSKAAPH</sequence>
<evidence type="ECO:0000313" key="1">
    <source>
        <dbReference type="EMBL" id="AIU93609.1"/>
    </source>
</evidence>